<dbReference type="FunFam" id="1.10.10.60:FF:000104">
    <property type="entry name" value="trihelix transcription factor ASIL2"/>
    <property type="match status" value="1"/>
</dbReference>
<evidence type="ECO:0000313" key="10">
    <source>
        <dbReference type="EMBL" id="CAI9302646.1"/>
    </source>
</evidence>
<keyword evidence="3 7" id="KW-0175">Coiled coil</keyword>
<evidence type="ECO:0000313" key="11">
    <source>
        <dbReference type="Proteomes" id="UP001177003"/>
    </source>
</evidence>
<accession>A0AA36A164</accession>
<dbReference type="GO" id="GO:0000976">
    <property type="term" value="F:transcription cis-regulatory region binding"/>
    <property type="evidence" value="ECO:0007669"/>
    <property type="project" value="TreeGrafter"/>
</dbReference>
<organism evidence="10 11">
    <name type="scientific">Lactuca saligna</name>
    <name type="common">Willowleaf lettuce</name>
    <dbReference type="NCBI Taxonomy" id="75948"/>
    <lineage>
        <taxon>Eukaryota</taxon>
        <taxon>Viridiplantae</taxon>
        <taxon>Streptophyta</taxon>
        <taxon>Embryophyta</taxon>
        <taxon>Tracheophyta</taxon>
        <taxon>Spermatophyta</taxon>
        <taxon>Magnoliopsida</taxon>
        <taxon>eudicotyledons</taxon>
        <taxon>Gunneridae</taxon>
        <taxon>Pentapetalae</taxon>
        <taxon>asterids</taxon>
        <taxon>campanulids</taxon>
        <taxon>Asterales</taxon>
        <taxon>Asteraceae</taxon>
        <taxon>Cichorioideae</taxon>
        <taxon>Cichorieae</taxon>
        <taxon>Lactucinae</taxon>
        <taxon>Lactuca</taxon>
    </lineage>
</organism>
<evidence type="ECO:0000256" key="5">
    <source>
        <dbReference type="ARBA" id="ARBA00023163"/>
    </source>
</evidence>
<keyword evidence="4" id="KW-0238">DNA-binding</keyword>
<gene>
    <name evidence="10" type="ORF">LSALG_LOCUS41125</name>
</gene>
<evidence type="ECO:0000256" key="3">
    <source>
        <dbReference type="ARBA" id="ARBA00023054"/>
    </source>
</evidence>
<dbReference type="EMBL" id="OX465085">
    <property type="protein sequence ID" value="CAI9302646.1"/>
    <property type="molecule type" value="Genomic_DNA"/>
</dbReference>
<protein>
    <recommendedName>
        <fullName evidence="9">Myb/SANT-like DNA-binding domain-containing protein</fullName>
    </recommendedName>
</protein>
<keyword evidence="6" id="KW-0539">Nucleus</keyword>
<evidence type="ECO:0000256" key="8">
    <source>
        <dbReference type="SAM" id="MobiDB-lite"/>
    </source>
</evidence>
<evidence type="ECO:0000256" key="2">
    <source>
        <dbReference type="ARBA" id="ARBA00023015"/>
    </source>
</evidence>
<keyword evidence="2" id="KW-0805">Transcription regulation</keyword>
<keyword evidence="5" id="KW-0804">Transcription</keyword>
<dbReference type="AlphaFoldDB" id="A0AA36A164"/>
<name>A0AA36A164_LACSI</name>
<dbReference type="GO" id="GO:0005634">
    <property type="term" value="C:nucleus"/>
    <property type="evidence" value="ECO:0007669"/>
    <property type="project" value="UniProtKB-SubCell"/>
</dbReference>
<proteinExistence type="predicted"/>
<dbReference type="InterPro" id="IPR044823">
    <property type="entry name" value="ASIL1/2-like"/>
</dbReference>
<evidence type="ECO:0000259" key="9">
    <source>
        <dbReference type="Pfam" id="PF13837"/>
    </source>
</evidence>
<feature type="region of interest" description="Disordered" evidence="8">
    <location>
        <begin position="290"/>
        <end position="311"/>
    </location>
</feature>
<reference evidence="10" key="1">
    <citation type="submission" date="2023-04" db="EMBL/GenBank/DDBJ databases">
        <authorList>
            <person name="Vijverberg K."/>
            <person name="Xiong W."/>
            <person name="Schranz E."/>
        </authorList>
    </citation>
    <scope>NUCLEOTIDE SEQUENCE</scope>
</reference>
<dbReference type="Proteomes" id="UP001177003">
    <property type="component" value="Chromosome 9"/>
</dbReference>
<feature type="coiled-coil region" evidence="7">
    <location>
        <begin position="248"/>
        <end position="279"/>
    </location>
</feature>
<evidence type="ECO:0000256" key="7">
    <source>
        <dbReference type="SAM" id="Coils"/>
    </source>
</evidence>
<dbReference type="PANTHER" id="PTHR31307:SF40">
    <property type="entry name" value="TRIHELIX TRANSCRIPTION FACTOR ENAP1-RELATED"/>
    <property type="match status" value="1"/>
</dbReference>
<feature type="domain" description="Myb/SANT-like DNA-binding" evidence="9">
    <location>
        <begin position="76"/>
        <end position="162"/>
    </location>
</feature>
<dbReference type="Pfam" id="PF13837">
    <property type="entry name" value="Myb_DNA-bind_4"/>
    <property type="match status" value="1"/>
</dbReference>
<dbReference type="InterPro" id="IPR044822">
    <property type="entry name" value="Myb_DNA-bind_4"/>
</dbReference>
<evidence type="ECO:0000256" key="1">
    <source>
        <dbReference type="ARBA" id="ARBA00004123"/>
    </source>
</evidence>
<sequence length="311" mass="35665">MNGHPLFSPSLLSSQSHFPHYSDAFSSIPYPPPLHLRRTFLPLTTSHFSVNIRSMDSNNQITHSSRHHGGGGGREDCWSEGGTETLIESWGDRYLQLNRGNLRQKDWKDVAEAVNANRDELKPPRTDVQCKNRIDTLKKKYKLEKSKPTPSKWPFFHRLNDLIGTANSVTRKKVSTPKSASVTTLTVKSNPKPNHNPNPNPNLKAIAYYGGYSSHDESLSRMEILDFAEEKTAYKELARAILRFGEVYERIENSKQEEMMKLEKQRMEFTKEVEFQRLNMFMEAQLELEKMKKKKKPSTTGSLIPGKKSEL</sequence>
<evidence type="ECO:0000256" key="6">
    <source>
        <dbReference type="ARBA" id="ARBA00023242"/>
    </source>
</evidence>
<keyword evidence="11" id="KW-1185">Reference proteome</keyword>
<dbReference type="Gene3D" id="1.10.10.60">
    <property type="entry name" value="Homeodomain-like"/>
    <property type="match status" value="1"/>
</dbReference>
<feature type="region of interest" description="Disordered" evidence="8">
    <location>
        <begin position="173"/>
        <end position="202"/>
    </location>
</feature>
<feature type="compositionally biased region" description="Polar residues" evidence="8">
    <location>
        <begin position="176"/>
        <end position="189"/>
    </location>
</feature>
<evidence type="ECO:0000256" key="4">
    <source>
        <dbReference type="ARBA" id="ARBA00023125"/>
    </source>
</evidence>
<comment type="subcellular location">
    <subcellularLocation>
        <location evidence="1">Nucleus</location>
    </subcellularLocation>
</comment>
<dbReference type="PANTHER" id="PTHR31307">
    <property type="entry name" value="TRIHELIX TRANSCRIPTION FACTOR ASIL2"/>
    <property type="match status" value="1"/>
</dbReference>